<protein>
    <submittedName>
        <fullName evidence="1">Uncharacterized protein</fullName>
    </submittedName>
</protein>
<dbReference type="AlphaFoldDB" id="A0A0M0KSY3"/>
<sequence length="88" mass="10451">MDKININPDLLGELALKIQGRERQAQHVLDILEWNYELLRAMYPEVEGTRSGEIYQSFKKELLQYLAKFQSSFSIVKTTEREFRELDQ</sequence>
<dbReference type="Proteomes" id="UP000037558">
    <property type="component" value="Unassembled WGS sequence"/>
</dbReference>
<proteinExistence type="predicted"/>
<accession>A0A0M0KSY3</accession>
<evidence type="ECO:0000313" key="1">
    <source>
        <dbReference type="EMBL" id="KOO41939.1"/>
    </source>
</evidence>
<dbReference type="RefSeq" id="WP_053402998.1">
    <property type="nucleotide sequence ID" value="NZ_CP061868.1"/>
</dbReference>
<dbReference type="EMBL" id="LILC01000027">
    <property type="protein sequence ID" value="KOO41939.1"/>
    <property type="molecule type" value="Genomic_DNA"/>
</dbReference>
<dbReference type="PATRIC" id="fig|284581.3.peg.45"/>
<evidence type="ECO:0000313" key="2">
    <source>
        <dbReference type="Proteomes" id="UP000037558"/>
    </source>
</evidence>
<organism evidence="1 2">
    <name type="scientific">Priestia koreensis</name>
    <dbReference type="NCBI Taxonomy" id="284581"/>
    <lineage>
        <taxon>Bacteria</taxon>
        <taxon>Bacillati</taxon>
        <taxon>Bacillota</taxon>
        <taxon>Bacilli</taxon>
        <taxon>Bacillales</taxon>
        <taxon>Bacillaceae</taxon>
        <taxon>Priestia</taxon>
    </lineage>
</organism>
<gene>
    <name evidence="1" type="ORF">AMD01_18850</name>
</gene>
<keyword evidence="2" id="KW-1185">Reference proteome</keyword>
<comment type="caution">
    <text evidence="1">The sequence shown here is derived from an EMBL/GenBank/DDBJ whole genome shotgun (WGS) entry which is preliminary data.</text>
</comment>
<name>A0A0M0KSY3_9BACI</name>
<dbReference type="OrthoDB" id="6636741at2"/>
<reference evidence="2" key="1">
    <citation type="submission" date="2015-08" db="EMBL/GenBank/DDBJ databases">
        <title>Fjat-14210 dsm16467.</title>
        <authorList>
            <person name="Liu B."/>
            <person name="Wang J."/>
            <person name="Zhu Y."/>
            <person name="Liu G."/>
            <person name="Chen Q."/>
            <person name="Chen Z."/>
            <person name="Lan J."/>
            <person name="Che J."/>
            <person name="Ge C."/>
            <person name="Shi H."/>
            <person name="Pan Z."/>
            <person name="Liu X."/>
        </authorList>
    </citation>
    <scope>NUCLEOTIDE SEQUENCE [LARGE SCALE GENOMIC DNA]</scope>
    <source>
        <strain evidence="2">DSM 16467</strain>
    </source>
</reference>